<protein>
    <submittedName>
        <fullName evidence="2">Uncharacterized protein LOC116301054</fullName>
    </submittedName>
</protein>
<dbReference type="Proteomes" id="UP000515163">
    <property type="component" value="Unplaced"/>
</dbReference>
<dbReference type="InParanoid" id="A0A6P8IGK2"/>
<dbReference type="AlphaFoldDB" id="A0A6P8IGK2"/>
<keyword evidence="1" id="KW-1185">Reference proteome</keyword>
<reference evidence="2" key="1">
    <citation type="submission" date="2025-08" db="UniProtKB">
        <authorList>
            <consortium name="RefSeq"/>
        </authorList>
    </citation>
    <scope>IDENTIFICATION</scope>
    <source>
        <tissue evidence="2">Tentacle</tissue>
    </source>
</reference>
<dbReference type="RefSeq" id="XP_031565917.1">
    <property type="nucleotide sequence ID" value="XM_031710057.1"/>
</dbReference>
<dbReference type="GeneID" id="116301054"/>
<evidence type="ECO:0000313" key="2">
    <source>
        <dbReference type="RefSeq" id="XP_031565917.1"/>
    </source>
</evidence>
<dbReference type="KEGG" id="aten:116301054"/>
<gene>
    <name evidence="2" type="primary">LOC116301054</name>
</gene>
<sequence length="231" mass="26706">MPYKEKQNCPSLAEKESSLITSKQRLEWQPKRSQIKASQQISFQKLTDKLSGGIQYWTKQKHPQSMQKYKEYIASNQKISRNNRCGKCGGFLNEESKIRFFLNEKPTEPNCIFGREYCDVIGPCADCSLLNQRNAIVRRQILEFPDLEVTPRRLVAPFVANTILTQALSNETSSSIEVFHPSNSFMKLPAISPETLRYTRKETGSRKQRRLKAPQENKTTKTYIEVRLPKI</sequence>
<organism evidence="1 2">
    <name type="scientific">Actinia tenebrosa</name>
    <name type="common">Australian red waratah sea anemone</name>
    <dbReference type="NCBI Taxonomy" id="6105"/>
    <lineage>
        <taxon>Eukaryota</taxon>
        <taxon>Metazoa</taxon>
        <taxon>Cnidaria</taxon>
        <taxon>Anthozoa</taxon>
        <taxon>Hexacorallia</taxon>
        <taxon>Actiniaria</taxon>
        <taxon>Actiniidae</taxon>
        <taxon>Actinia</taxon>
    </lineage>
</organism>
<dbReference type="OrthoDB" id="5951824at2759"/>
<proteinExistence type="predicted"/>
<accession>A0A6P8IGK2</accession>
<name>A0A6P8IGK2_ACTTE</name>
<evidence type="ECO:0000313" key="1">
    <source>
        <dbReference type="Proteomes" id="UP000515163"/>
    </source>
</evidence>